<dbReference type="AlphaFoldDB" id="A0A968KV62"/>
<keyword evidence="2" id="KW-1185">Reference proteome</keyword>
<evidence type="ECO:0000313" key="1">
    <source>
        <dbReference type="EMBL" id="NIZ69830.1"/>
    </source>
</evidence>
<reference evidence="1" key="1">
    <citation type="submission" date="2020-03" db="EMBL/GenBank/DDBJ databases">
        <title>Spirochaetal bacteria isolated from arthropods constitute a novel genus Entomospira genus novum within the order Spirochaetales.</title>
        <authorList>
            <person name="Grana-Miraglia L."/>
            <person name="Sikutova S."/>
            <person name="Fingerle V."/>
            <person name="Sing A."/>
            <person name="Castillo-Ramirez S."/>
            <person name="Margos G."/>
            <person name="Rudolf I."/>
        </authorList>
    </citation>
    <scope>NUCLEOTIDE SEQUENCE</scope>
    <source>
        <strain evidence="1">BR149</strain>
    </source>
</reference>
<dbReference type="Proteomes" id="UP000778951">
    <property type="component" value="Unassembled WGS sequence"/>
</dbReference>
<comment type="caution">
    <text evidence="1">The sequence shown here is derived from an EMBL/GenBank/DDBJ whole genome shotgun (WGS) entry which is preliminary data.</text>
</comment>
<evidence type="ECO:0000313" key="2">
    <source>
        <dbReference type="Proteomes" id="UP000778951"/>
    </source>
</evidence>
<proteinExistence type="predicted"/>
<protein>
    <submittedName>
        <fullName evidence="1">Uncharacterized protein</fullName>
    </submittedName>
</protein>
<dbReference type="RefSeq" id="WP_167695907.1">
    <property type="nucleotide sequence ID" value="NZ_CP118181.1"/>
</dbReference>
<name>A0A968KV62_9SPIO</name>
<sequence>MVLVIAFGLNGQDASAEHTCGASRKFPSDVLVDFDMTYQGKEIELIYNLDENKIRLLVEDGGFLENFNFIVNGYSPLPEAVALAWEHESIIQYLSKESDFYQEFVLRNPDSKTLAQFKSDLKKILNCRYGSIKVISEGVDFLEYEANGMRFYHGFFLAPKMHEKETHTSDIASIEFIGYSSIKNYETRKSTYIKTFHNSRGVLQKHVRERGITPIS</sequence>
<accession>A0A968KV62</accession>
<dbReference type="EMBL" id="JAATLM010000001">
    <property type="protein sequence ID" value="NIZ69830.1"/>
    <property type="molecule type" value="Genomic_DNA"/>
</dbReference>
<gene>
    <name evidence="1" type="ORF">HCT48_06350</name>
</gene>
<organism evidence="1 2">
    <name type="scientific">Entomospira culicis</name>
    <dbReference type="NCBI Taxonomy" id="2719989"/>
    <lineage>
        <taxon>Bacteria</taxon>
        <taxon>Pseudomonadati</taxon>
        <taxon>Spirochaetota</taxon>
        <taxon>Spirochaetia</taxon>
        <taxon>Spirochaetales</taxon>
        <taxon>Spirochaetaceae</taxon>
        <taxon>Entomospira</taxon>
    </lineage>
</organism>